<accession>A0ABS9HZS1</accession>
<evidence type="ECO:0000313" key="11">
    <source>
        <dbReference type="EMBL" id="MCF7223567.1"/>
    </source>
</evidence>
<dbReference type="Pfam" id="PF00884">
    <property type="entry name" value="Sulfatase"/>
    <property type="match status" value="1"/>
</dbReference>
<feature type="domain" description="Phosphoethanolamine transferase N-terminal" evidence="10">
    <location>
        <begin position="80"/>
        <end position="229"/>
    </location>
</feature>
<evidence type="ECO:0000256" key="2">
    <source>
        <dbReference type="ARBA" id="ARBA00022475"/>
    </source>
</evidence>
<keyword evidence="5 8" id="KW-0812">Transmembrane</keyword>
<sequence length="566" mass="61285">MSAVGSARPTFPAVAGPILAAWRGPWRRLGVSLGSEQLALLASLYFAAAFNLPFFSAAIDSGGLQGSDGWIAGVGLFVAIVALHFILLGMLFTRWTAKPVLIALLLSGALATHFMRDYTVYFDTDMIRNILHTDGAESGELVTSSLLPDLLLRGLLPALLVLRVRIRRRTWRRSLLIRAGSIALAVLLAAGAILVSFQTTSSLMRNHRELRHLITPGNYLVSLVRVAVEDHRDPEGPRTPVGRQARVVGRPAGAKPRLLVLVVGETVRARNWGLNGYARDTTPALRRIDPVNFGNVTACGSNTEVSLPCMFSNIGRADYDKRRIENSESLLHVLEHAGIATHWFDNQSGCKGVCESLAYTSLAHADDPQLCDGDHCLDGILMGGLDAALAGGDADQVVVLHMLGNHGPAYFKRYPPDARAYLPDCTSEELVRCNRSQIVNAYDNAIRYTDAVLAGLIARLQADATHDTALVYLSDHGESLGEDGVYLHGLPYAIAPKVQTRVPMVMWFSPGLVASRGLDVGCLRRRAIKPASHDNLFSSVLGLMQVTTPEYDPGLDLFRGCVRASG</sequence>
<dbReference type="InterPro" id="IPR040423">
    <property type="entry name" value="PEA_transferase"/>
</dbReference>
<evidence type="ECO:0000256" key="3">
    <source>
        <dbReference type="ARBA" id="ARBA00022519"/>
    </source>
</evidence>
<evidence type="ECO:0000256" key="7">
    <source>
        <dbReference type="ARBA" id="ARBA00023136"/>
    </source>
</evidence>
<evidence type="ECO:0000256" key="5">
    <source>
        <dbReference type="ARBA" id="ARBA00022692"/>
    </source>
</evidence>
<dbReference type="PANTHER" id="PTHR30443">
    <property type="entry name" value="INNER MEMBRANE PROTEIN"/>
    <property type="match status" value="1"/>
</dbReference>
<evidence type="ECO:0000313" key="12">
    <source>
        <dbReference type="Proteomes" id="UP001430796"/>
    </source>
</evidence>
<comment type="subcellular location">
    <subcellularLocation>
        <location evidence="1">Cell inner membrane</location>
        <topology evidence="1">Multi-pass membrane protein</topology>
    </subcellularLocation>
</comment>
<evidence type="ECO:0000256" key="8">
    <source>
        <dbReference type="SAM" id="Phobius"/>
    </source>
</evidence>
<evidence type="ECO:0000259" key="10">
    <source>
        <dbReference type="Pfam" id="PF08019"/>
    </source>
</evidence>
<dbReference type="Pfam" id="PF08019">
    <property type="entry name" value="EptA_B_N"/>
    <property type="match status" value="1"/>
</dbReference>
<evidence type="ECO:0000256" key="1">
    <source>
        <dbReference type="ARBA" id="ARBA00004429"/>
    </source>
</evidence>
<comment type="caution">
    <text evidence="11">The sequence shown here is derived from an EMBL/GenBank/DDBJ whole genome shotgun (WGS) entry which is preliminary data.</text>
</comment>
<dbReference type="InterPro" id="IPR058130">
    <property type="entry name" value="PEA_transf_C"/>
</dbReference>
<keyword evidence="4 11" id="KW-0808">Transferase</keyword>
<evidence type="ECO:0000256" key="4">
    <source>
        <dbReference type="ARBA" id="ARBA00022679"/>
    </source>
</evidence>
<dbReference type="GO" id="GO:0016740">
    <property type="term" value="F:transferase activity"/>
    <property type="evidence" value="ECO:0007669"/>
    <property type="project" value="UniProtKB-KW"/>
</dbReference>
<dbReference type="CDD" id="cd16017">
    <property type="entry name" value="LptA"/>
    <property type="match status" value="1"/>
</dbReference>
<reference evidence="12" key="1">
    <citation type="submission" date="2022-01" db="EMBL/GenBank/DDBJ databases">
        <title>Lysobacter chinensis sp. nov., a bacterium isolated from cow dung compost.</title>
        <authorList>
            <person name="Zhou L.Y."/>
        </authorList>
    </citation>
    <scope>NUCLEOTIDE SEQUENCE [LARGE SCALE GENOMIC DNA]</scope>
    <source>
        <strain evidence="12">TLK-CK17</strain>
    </source>
</reference>
<organism evidence="11 12">
    <name type="scientific">Marilutibacter chinensis</name>
    <dbReference type="NCBI Taxonomy" id="2912247"/>
    <lineage>
        <taxon>Bacteria</taxon>
        <taxon>Pseudomonadati</taxon>
        <taxon>Pseudomonadota</taxon>
        <taxon>Gammaproteobacteria</taxon>
        <taxon>Lysobacterales</taxon>
        <taxon>Lysobacteraceae</taxon>
        <taxon>Marilutibacter</taxon>
    </lineage>
</organism>
<feature type="transmembrane region" description="Helical" evidence="8">
    <location>
        <begin position="38"/>
        <end position="58"/>
    </location>
</feature>
<dbReference type="Proteomes" id="UP001430796">
    <property type="component" value="Unassembled WGS sequence"/>
</dbReference>
<keyword evidence="6 8" id="KW-1133">Transmembrane helix</keyword>
<dbReference type="InterPro" id="IPR012549">
    <property type="entry name" value="EptA-like_N"/>
</dbReference>
<proteinExistence type="predicted"/>
<dbReference type="RefSeq" id="WP_237056670.1">
    <property type="nucleotide sequence ID" value="NZ_JAKJPO010000018.1"/>
</dbReference>
<gene>
    <name evidence="11" type="ORF">L3V18_17545</name>
</gene>
<feature type="domain" description="Sulfatase N-terminal" evidence="9">
    <location>
        <begin position="258"/>
        <end position="546"/>
    </location>
</feature>
<keyword evidence="7 8" id="KW-0472">Membrane</keyword>
<keyword evidence="12" id="KW-1185">Reference proteome</keyword>
<reference evidence="11 12" key="2">
    <citation type="submission" date="2022-01" db="EMBL/GenBank/DDBJ databases">
        <title>Lysobacter chinensis sp. nov., a bacterium isolated from cow dung compost.</title>
        <authorList>
            <person name="Liu Y."/>
        </authorList>
    </citation>
    <scope>NUCLEOTIDE SEQUENCE [LARGE SCALE GENOMIC DNA]</scope>
    <source>
        <strain evidence="11 12">TLK-CK17</strain>
    </source>
</reference>
<keyword evidence="2" id="KW-1003">Cell membrane</keyword>
<evidence type="ECO:0000259" key="9">
    <source>
        <dbReference type="Pfam" id="PF00884"/>
    </source>
</evidence>
<dbReference type="PANTHER" id="PTHR30443:SF0">
    <property type="entry name" value="PHOSPHOETHANOLAMINE TRANSFERASE EPTA"/>
    <property type="match status" value="1"/>
</dbReference>
<keyword evidence="3" id="KW-0997">Cell inner membrane</keyword>
<dbReference type="Gene3D" id="3.40.720.10">
    <property type="entry name" value="Alkaline Phosphatase, subunit A"/>
    <property type="match status" value="1"/>
</dbReference>
<feature type="transmembrane region" description="Helical" evidence="8">
    <location>
        <begin position="70"/>
        <end position="93"/>
    </location>
</feature>
<name>A0ABS9HZS1_9GAMM</name>
<dbReference type="SUPFAM" id="SSF53649">
    <property type="entry name" value="Alkaline phosphatase-like"/>
    <property type="match status" value="1"/>
</dbReference>
<dbReference type="InterPro" id="IPR000917">
    <property type="entry name" value="Sulfatase_N"/>
</dbReference>
<dbReference type="EMBL" id="JAKJPO010000018">
    <property type="protein sequence ID" value="MCF7223567.1"/>
    <property type="molecule type" value="Genomic_DNA"/>
</dbReference>
<dbReference type="NCBIfam" id="NF028537">
    <property type="entry name" value="P_eth_NH2_trans"/>
    <property type="match status" value="1"/>
</dbReference>
<evidence type="ECO:0000256" key="6">
    <source>
        <dbReference type="ARBA" id="ARBA00022989"/>
    </source>
</evidence>
<protein>
    <submittedName>
        <fullName evidence="11">Phosphoethanolamine transferase</fullName>
    </submittedName>
</protein>
<feature type="transmembrane region" description="Helical" evidence="8">
    <location>
        <begin position="175"/>
        <end position="197"/>
    </location>
</feature>
<dbReference type="InterPro" id="IPR017850">
    <property type="entry name" value="Alkaline_phosphatase_core_sf"/>
</dbReference>